<keyword evidence="5" id="KW-0443">Lipid metabolism</keyword>
<evidence type="ECO:0000256" key="6">
    <source>
        <dbReference type="ARBA" id="ARBA00023593"/>
    </source>
</evidence>
<evidence type="ECO:0008006" key="9">
    <source>
        <dbReference type="Google" id="ProtNLM"/>
    </source>
</evidence>
<dbReference type="InterPro" id="IPR051593">
    <property type="entry name" value="Ergosterol_Biosynth_ERG27"/>
</dbReference>
<evidence type="ECO:0000256" key="5">
    <source>
        <dbReference type="ARBA" id="ARBA00023098"/>
    </source>
</evidence>
<dbReference type="STRING" id="765257.A0A0C9Y7L5"/>
<sequence length="413" mass="45931">MHRPIVVVTGANSGVGFGICHRLLVQLSSNQCEDAHPKYPFHDLTTSAELQLPCDGLTLVLACRSRQRAEEAKSQLYKLLDKHISQLRKSPHYDGCADKFRENLVIATHLIDLASVQSVFAFADDVTQTYPYVSHLICNAGVVCFTRIDWLLCLKHVAKDFMGAMTTPKFFFQGSGRISGDGLGWLWQCNVFGHYVLFRALEPHLAKYTESIGARVIWVSSHEATSEFYDPEDLQLIKDDHSYQSSKYQVNLLALRLDREATKHRVPGIPVVRHFSVLPGVVGTNITNGLLGPIMTTCMLVVFYIVRFLGSPYHLTSAFKAAVSAVHLALVPLVYLPAIQPVEHPDTLTKASEPAQVGTLYVSQTDRWGTEYVGTMKFVESRTEDAHVKELLAHCDNLLETFCSAHGRKSASG</sequence>
<reference evidence="8" key="2">
    <citation type="submission" date="2015-01" db="EMBL/GenBank/DDBJ databases">
        <title>Evolutionary Origins and Diversification of the Mycorrhizal Mutualists.</title>
        <authorList>
            <consortium name="DOE Joint Genome Institute"/>
            <consortium name="Mycorrhizal Genomics Consortium"/>
            <person name="Kohler A."/>
            <person name="Kuo A."/>
            <person name="Nagy L.G."/>
            <person name="Floudas D."/>
            <person name="Copeland A."/>
            <person name="Barry K.W."/>
            <person name="Cichocki N."/>
            <person name="Veneault-Fourrey C."/>
            <person name="LaButti K."/>
            <person name="Lindquist E.A."/>
            <person name="Lipzen A."/>
            <person name="Lundell T."/>
            <person name="Morin E."/>
            <person name="Murat C."/>
            <person name="Riley R."/>
            <person name="Ohm R."/>
            <person name="Sun H."/>
            <person name="Tunlid A."/>
            <person name="Henrissat B."/>
            <person name="Grigoriev I.V."/>
            <person name="Hibbett D.S."/>
            <person name="Martin F."/>
        </authorList>
    </citation>
    <scope>NUCLEOTIDE SEQUENCE [LARGE SCALE GENOMIC DNA]</scope>
    <source>
        <strain evidence="8">441</strain>
    </source>
</reference>
<keyword evidence="1" id="KW-0444">Lipid biosynthesis</keyword>
<organism evidence="7 8">
    <name type="scientific">Pisolithus microcarpus 441</name>
    <dbReference type="NCBI Taxonomy" id="765257"/>
    <lineage>
        <taxon>Eukaryota</taxon>
        <taxon>Fungi</taxon>
        <taxon>Dikarya</taxon>
        <taxon>Basidiomycota</taxon>
        <taxon>Agaricomycotina</taxon>
        <taxon>Agaricomycetes</taxon>
        <taxon>Agaricomycetidae</taxon>
        <taxon>Boletales</taxon>
        <taxon>Sclerodermatineae</taxon>
        <taxon>Pisolithaceae</taxon>
        <taxon>Pisolithus</taxon>
    </lineage>
</organism>
<keyword evidence="2" id="KW-0521">NADP</keyword>
<dbReference type="GO" id="GO:0005811">
    <property type="term" value="C:lipid droplet"/>
    <property type="evidence" value="ECO:0007669"/>
    <property type="project" value="TreeGrafter"/>
</dbReference>
<dbReference type="OrthoDB" id="9989144at2759"/>
<dbReference type="GO" id="GO:0006694">
    <property type="term" value="P:steroid biosynthetic process"/>
    <property type="evidence" value="ECO:0007669"/>
    <property type="project" value="UniProtKB-KW"/>
</dbReference>
<dbReference type="Proteomes" id="UP000054018">
    <property type="component" value="Unassembled WGS sequence"/>
</dbReference>
<dbReference type="SUPFAM" id="SSF51735">
    <property type="entry name" value="NAD(P)-binding Rossmann-fold domains"/>
    <property type="match status" value="1"/>
</dbReference>
<proteinExistence type="inferred from homology"/>
<comment type="similarity">
    <text evidence="6">Belongs to the short-chain dehydrogenases/reductases (SDR) family. ERG27 subfamily.</text>
</comment>
<evidence type="ECO:0000313" key="8">
    <source>
        <dbReference type="Proteomes" id="UP000054018"/>
    </source>
</evidence>
<evidence type="ECO:0000313" key="7">
    <source>
        <dbReference type="EMBL" id="KIK20695.1"/>
    </source>
</evidence>
<accession>A0A0C9Y7L5</accession>
<dbReference type="Gene3D" id="3.40.50.720">
    <property type="entry name" value="NAD(P)-binding Rossmann-like Domain"/>
    <property type="match status" value="1"/>
</dbReference>
<name>A0A0C9Y7L5_9AGAM</name>
<dbReference type="GO" id="GO:0005789">
    <property type="term" value="C:endoplasmic reticulum membrane"/>
    <property type="evidence" value="ECO:0007669"/>
    <property type="project" value="TreeGrafter"/>
</dbReference>
<keyword evidence="8" id="KW-1185">Reference proteome</keyword>
<gene>
    <name evidence="7" type="ORF">PISMIDRAFT_575492</name>
</gene>
<evidence type="ECO:0000256" key="4">
    <source>
        <dbReference type="ARBA" id="ARBA00023002"/>
    </source>
</evidence>
<dbReference type="PANTHER" id="PTHR43647:SF1">
    <property type="entry name" value="3-KETO-STEROID REDUCTASE ERG27"/>
    <property type="match status" value="1"/>
</dbReference>
<dbReference type="GO" id="GO:0005741">
    <property type="term" value="C:mitochondrial outer membrane"/>
    <property type="evidence" value="ECO:0007669"/>
    <property type="project" value="TreeGrafter"/>
</dbReference>
<dbReference type="GO" id="GO:0000253">
    <property type="term" value="F:3-beta-hydroxysteroid 3-dehydrogenase (NADP+) activity"/>
    <property type="evidence" value="ECO:0007669"/>
    <property type="project" value="TreeGrafter"/>
</dbReference>
<keyword evidence="3" id="KW-0752">Steroid biosynthesis</keyword>
<reference evidence="7 8" key="1">
    <citation type="submission" date="2014-04" db="EMBL/GenBank/DDBJ databases">
        <authorList>
            <consortium name="DOE Joint Genome Institute"/>
            <person name="Kuo A."/>
            <person name="Kohler A."/>
            <person name="Costa M.D."/>
            <person name="Nagy L.G."/>
            <person name="Floudas D."/>
            <person name="Copeland A."/>
            <person name="Barry K.W."/>
            <person name="Cichocki N."/>
            <person name="Veneault-Fourrey C."/>
            <person name="LaButti K."/>
            <person name="Lindquist E.A."/>
            <person name="Lipzen A."/>
            <person name="Lundell T."/>
            <person name="Morin E."/>
            <person name="Murat C."/>
            <person name="Sun H."/>
            <person name="Tunlid A."/>
            <person name="Henrissat B."/>
            <person name="Grigoriev I.V."/>
            <person name="Hibbett D.S."/>
            <person name="Martin F."/>
            <person name="Nordberg H.P."/>
            <person name="Cantor M.N."/>
            <person name="Hua S.X."/>
        </authorList>
    </citation>
    <scope>NUCLEOTIDE SEQUENCE [LARGE SCALE GENOMIC DNA]</scope>
    <source>
        <strain evidence="7 8">441</strain>
    </source>
</reference>
<dbReference type="AlphaFoldDB" id="A0A0C9Y7L5"/>
<dbReference type="PANTHER" id="PTHR43647">
    <property type="entry name" value="DEHYDROGENASE"/>
    <property type="match status" value="1"/>
</dbReference>
<keyword evidence="4" id="KW-0560">Oxidoreductase</keyword>
<dbReference type="EMBL" id="KN833760">
    <property type="protein sequence ID" value="KIK20695.1"/>
    <property type="molecule type" value="Genomic_DNA"/>
</dbReference>
<evidence type="ECO:0000256" key="2">
    <source>
        <dbReference type="ARBA" id="ARBA00022857"/>
    </source>
</evidence>
<dbReference type="InterPro" id="IPR036291">
    <property type="entry name" value="NAD(P)-bd_dom_sf"/>
</dbReference>
<evidence type="ECO:0000256" key="1">
    <source>
        <dbReference type="ARBA" id="ARBA00022516"/>
    </source>
</evidence>
<evidence type="ECO:0000256" key="3">
    <source>
        <dbReference type="ARBA" id="ARBA00022955"/>
    </source>
</evidence>
<protein>
    <recommendedName>
        <fullName evidence="9">3-keto-steroid reductase</fullName>
    </recommendedName>
</protein>
<dbReference type="HOGENOM" id="CLU_029944_1_0_1"/>